<evidence type="ECO:0000256" key="1">
    <source>
        <dbReference type="SAM" id="MobiDB-lite"/>
    </source>
</evidence>
<keyword evidence="5" id="KW-1185">Reference proteome</keyword>
<dbReference type="RefSeq" id="XP_049125365.1">
    <property type="nucleotide sequence ID" value="XM_049269408.1"/>
</dbReference>
<dbReference type="Proteomes" id="UP001055115">
    <property type="component" value="Unassembled WGS sequence"/>
</dbReference>
<keyword evidence="2" id="KW-0812">Transmembrane</keyword>
<feature type="transmembrane region" description="Helical" evidence="2">
    <location>
        <begin position="234"/>
        <end position="257"/>
    </location>
</feature>
<organism evidence="4 5">
    <name type="scientific">Colletotrichum spaethianum</name>
    <dbReference type="NCBI Taxonomy" id="700344"/>
    <lineage>
        <taxon>Eukaryota</taxon>
        <taxon>Fungi</taxon>
        <taxon>Dikarya</taxon>
        <taxon>Ascomycota</taxon>
        <taxon>Pezizomycotina</taxon>
        <taxon>Sordariomycetes</taxon>
        <taxon>Hypocreomycetidae</taxon>
        <taxon>Glomerellales</taxon>
        <taxon>Glomerellaceae</taxon>
        <taxon>Colletotrichum</taxon>
        <taxon>Colletotrichum spaethianum species complex</taxon>
    </lineage>
</organism>
<keyword evidence="3" id="KW-0732">Signal</keyword>
<name>A0AA37LBN7_9PEZI</name>
<comment type="caution">
    <text evidence="4">The sequence shown here is derived from an EMBL/GenBank/DDBJ whole genome shotgun (WGS) entry which is preliminary data.</text>
</comment>
<feature type="region of interest" description="Disordered" evidence="1">
    <location>
        <begin position="175"/>
        <end position="196"/>
    </location>
</feature>
<dbReference type="GO" id="GO:0005576">
    <property type="term" value="C:extracellular region"/>
    <property type="evidence" value="ECO:0007669"/>
    <property type="project" value="TreeGrafter"/>
</dbReference>
<feature type="chain" id="PRO_5041368952" description="Cell wall protein" evidence="3">
    <location>
        <begin position="17"/>
        <end position="258"/>
    </location>
</feature>
<dbReference type="PANTHER" id="PTHR38123:SF6">
    <property type="entry name" value="CELL WALL SERINE-THREONINE-RICH GALACTOMANNOPROTEIN MP1 (AFU_ORTHOLOGUE AFUA_4G03240)"/>
    <property type="match status" value="1"/>
</dbReference>
<gene>
    <name evidence="4" type="ORF">ColSpa_03196</name>
</gene>
<dbReference type="InterPro" id="IPR021054">
    <property type="entry name" value="Cell_wall_mannoprotein_1"/>
</dbReference>
<evidence type="ECO:0008006" key="6">
    <source>
        <dbReference type="Google" id="ProtNLM"/>
    </source>
</evidence>
<sequence length="258" mass="25844">MKFTTPIVLLAASVIAAPSPSELCDRELSTVNTIMTTVLNGIQSLDGSICAYSGGPGKELEDASSTMLTIIRTATYNAASMLALTMDEAIAFQPLSDQLNAAGDKLLVDLSNKVDLFAKSGACDTTLTWVAQVGSNVNTLMTTISTKFPAGGKGGDEITHFNGIFTEMQQKLSTCSTGGKGSGSGSGSGSGNDDKAVGSATKVVAVPTAVATATNTAYGNGTKGASPTSTTRPVVTAGAALMTLSGAGLAAAVAAFIL</sequence>
<proteinExistence type="predicted"/>
<feature type="compositionally biased region" description="Gly residues" evidence="1">
    <location>
        <begin position="178"/>
        <end position="190"/>
    </location>
</feature>
<accession>A0AA37LBN7</accession>
<feature type="signal peptide" evidence="3">
    <location>
        <begin position="1"/>
        <end position="16"/>
    </location>
</feature>
<evidence type="ECO:0000256" key="3">
    <source>
        <dbReference type="SAM" id="SignalP"/>
    </source>
</evidence>
<dbReference type="Gene3D" id="1.20.1280.140">
    <property type="match status" value="1"/>
</dbReference>
<evidence type="ECO:0000313" key="4">
    <source>
        <dbReference type="EMBL" id="GKT43015.1"/>
    </source>
</evidence>
<dbReference type="PANTHER" id="PTHR38123">
    <property type="entry name" value="CELL WALL SERINE-THREONINE-RICH GALACTOMANNOPROTEIN MP1 (AFU_ORTHOLOGUE AFUA_4G03240)"/>
    <property type="match status" value="1"/>
</dbReference>
<protein>
    <recommendedName>
        <fullName evidence="6">Cell wall protein</fullName>
    </recommendedName>
</protein>
<dbReference type="GeneID" id="73323998"/>
<keyword evidence="2" id="KW-0472">Membrane</keyword>
<evidence type="ECO:0000256" key="2">
    <source>
        <dbReference type="SAM" id="Phobius"/>
    </source>
</evidence>
<dbReference type="AlphaFoldDB" id="A0AA37LBN7"/>
<reference evidence="4 5" key="1">
    <citation type="submission" date="2022-03" db="EMBL/GenBank/DDBJ databases">
        <title>Genome data of Colletotrichum spp.</title>
        <authorList>
            <person name="Utami Y.D."/>
            <person name="Hiruma K."/>
        </authorList>
    </citation>
    <scope>NUCLEOTIDE SEQUENCE [LARGE SCALE GENOMIC DNA]</scope>
    <source>
        <strain evidence="4 5">MAFF 239500</strain>
    </source>
</reference>
<dbReference type="Pfam" id="PF12296">
    <property type="entry name" value="HsbA"/>
    <property type="match status" value="1"/>
</dbReference>
<evidence type="ECO:0000313" key="5">
    <source>
        <dbReference type="Proteomes" id="UP001055115"/>
    </source>
</evidence>
<keyword evidence="2" id="KW-1133">Transmembrane helix</keyword>
<dbReference type="EMBL" id="BQXU01000006">
    <property type="protein sequence ID" value="GKT43015.1"/>
    <property type="molecule type" value="Genomic_DNA"/>
</dbReference>